<evidence type="ECO:0000313" key="1">
    <source>
        <dbReference type="EMBL" id="KFZ38947.1"/>
    </source>
</evidence>
<reference evidence="1 2" key="1">
    <citation type="submission" date="2014-06" db="EMBL/GenBank/DDBJ databases">
        <title>Shewanella sp. YQH10.</title>
        <authorList>
            <person name="Liu Y."/>
            <person name="Zeng R."/>
        </authorList>
    </citation>
    <scope>NUCLEOTIDE SEQUENCE [LARGE SCALE GENOMIC DNA]</scope>
    <source>
        <strain evidence="1 2">YQH10</strain>
    </source>
</reference>
<accession>A0A094JID5</accession>
<gene>
    <name evidence="1" type="ORF">HR45_00655</name>
</gene>
<organism evidence="1 2">
    <name type="scientific">Shewanella mangrovi</name>
    <dbReference type="NCBI Taxonomy" id="1515746"/>
    <lineage>
        <taxon>Bacteria</taxon>
        <taxon>Pseudomonadati</taxon>
        <taxon>Pseudomonadota</taxon>
        <taxon>Gammaproteobacteria</taxon>
        <taxon>Alteromonadales</taxon>
        <taxon>Shewanellaceae</taxon>
        <taxon>Shewanella</taxon>
    </lineage>
</organism>
<dbReference type="RefSeq" id="WP_037438690.1">
    <property type="nucleotide sequence ID" value="NZ_JPEO01000001.1"/>
</dbReference>
<dbReference type="AlphaFoldDB" id="A0A094JID5"/>
<dbReference type="OrthoDB" id="9919168at2"/>
<name>A0A094JID5_9GAMM</name>
<proteinExistence type="predicted"/>
<dbReference type="EMBL" id="JPEO01000001">
    <property type="protein sequence ID" value="KFZ38947.1"/>
    <property type="molecule type" value="Genomic_DNA"/>
</dbReference>
<evidence type="ECO:0000313" key="2">
    <source>
        <dbReference type="Proteomes" id="UP000029264"/>
    </source>
</evidence>
<keyword evidence="2" id="KW-1185">Reference proteome</keyword>
<protein>
    <submittedName>
        <fullName evidence="1">Uncharacterized protein</fullName>
    </submittedName>
</protein>
<dbReference type="Proteomes" id="UP000029264">
    <property type="component" value="Unassembled WGS sequence"/>
</dbReference>
<comment type="caution">
    <text evidence="1">The sequence shown here is derived from an EMBL/GenBank/DDBJ whole genome shotgun (WGS) entry which is preliminary data.</text>
</comment>
<sequence>MSIGDKFKALYMSDVAIQNGKSLTNMCIYFDEIHIFPPFYELYVSNVIDSNMEKISQEDLSDNFVPQLKDSLDNILPPKIERMNSFTAKNNLLFEEIIKMDSPQILDIGKKYIDSFFRHDKSKYTDTFSEVFEKSGLGQIDAFHYAMQKSAIDEHKMLPVSDIELSGYLQIDKRNFTEQLSWMIADECMNLALPCANSIHPEEILEIREKLSQELLPFRMAMQSLVSNLMNEIINLKELNIVGIGTSEIEDFHYAAKYLVKTKVEPELTSLSRKISLENGKLWRKVFGRTISWVPLVAKAFISPSPEIIYGALDKGGKDIEDLLLKAQTASAVRQQGLNFLLNMQSITSSSK</sequence>